<evidence type="ECO:0000313" key="2">
    <source>
        <dbReference type="EMBL" id="KAL3654101.1"/>
    </source>
</evidence>
<dbReference type="EMBL" id="JAVIJP010000005">
    <property type="protein sequence ID" value="KAL3654101.1"/>
    <property type="molecule type" value="Genomic_DNA"/>
</dbReference>
<dbReference type="Pfam" id="PF21864">
    <property type="entry name" value="MORF_dom"/>
    <property type="match status" value="1"/>
</dbReference>
<feature type="domain" description="MORF/ORRM1/DAG-like MORF" evidence="1">
    <location>
        <begin position="69"/>
        <end position="133"/>
    </location>
</feature>
<dbReference type="AlphaFoldDB" id="A0ABD3ELF0"/>
<keyword evidence="3" id="KW-1185">Reference proteome</keyword>
<comment type="caution">
    <text evidence="2">The sequence shown here is derived from an EMBL/GenBank/DDBJ whole genome shotgun (WGS) entry which is preliminary data.</text>
</comment>
<protein>
    <recommendedName>
        <fullName evidence="1">MORF/ORRM1/DAG-like MORF domain-containing protein</fullName>
    </recommendedName>
</protein>
<evidence type="ECO:0000313" key="3">
    <source>
        <dbReference type="Proteomes" id="UP001632038"/>
    </source>
</evidence>
<evidence type="ECO:0000259" key="1">
    <source>
        <dbReference type="Pfam" id="PF21864"/>
    </source>
</evidence>
<dbReference type="InterPro" id="IPR054059">
    <property type="entry name" value="MORF/ORRM1/DAG-like_MORF"/>
</dbReference>
<reference evidence="3" key="1">
    <citation type="journal article" date="2024" name="IScience">
        <title>Strigolactones Initiate the Formation of Haustorium-like Structures in Castilleja.</title>
        <authorList>
            <person name="Buerger M."/>
            <person name="Peterson D."/>
            <person name="Chory J."/>
        </authorList>
    </citation>
    <scope>NUCLEOTIDE SEQUENCE [LARGE SCALE GENOMIC DNA]</scope>
</reference>
<proteinExistence type="predicted"/>
<sequence length="153" mass="17423">MAVARAQIRGVFKRMFSGVSIPHPPPHGVSSHQIPDDDNKFSFLDAVEFAVSPVLLENHTDVFIKPSYLKGATQEEKMDFYVKTAAQFTGSEEEAKERIYKITRDDCSVYGFGFETYTDLPFRIKDLESVERIFTPSEVLRRILNAARWSIGQ</sequence>
<accession>A0ABD3ELF0</accession>
<name>A0ABD3ELF0_9LAMI</name>
<dbReference type="Proteomes" id="UP001632038">
    <property type="component" value="Unassembled WGS sequence"/>
</dbReference>
<gene>
    <name evidence="2" type="ORF">CASFOL_003782</name>
</gene>
<organism evidence="2 3">
    <name type="scientific">Castilleja foliolosa</name>
    <dbReference type="NCBI Taxonomy" id="1961234"/>
    <lineage>
        <taxon>Eukaryota</taxon>
        <taxon>Viridiplantae</taxon>
        <taxon>Streptophyta</taxon>
        <taxon>Embryophyta</taxon>
        <taxon>Tracheophyta</taxon>
        <taxon>Spermatophyta</taxon>
        <taxon>Magnoliopsida</taxon>
        <taxon>eudicotyledons</taxon>
        <taxon>Gunneridae</taxon>
        <taxon>Pentapetalae</taxon>
        <taxon>asterids</taxon>
        <taxon>lamiids</taxon>
        <taxon>Lamiales</taxon>
        <taxon>Orobanchaceae</taxon>
        <taxon>Pedicularideae</taxon>
        <taxon>Castillejinae</taxon>
        <taxon>Castilleja</taxon>
    </lineage>
</organism>